<dbReference type="PIRSF" id="PIRSF017082">
    <property type="entry name" value="YflP"/>
    <property type="match status" value="1"/>
</dbReference>
<comment type="caution">
    <text evidence="2">The sequence shown here is derived from an EMBL/GenBank/DDBJ whole genome shotgun (WGS) entry which is preliminary data.</text>
</comment>
<dbReference type="PANTHER" id="PTHR42928:SF5">
    <property type="entry name" value="BLR1237 PROTEIN"/>
    <property type="match status" value="1"/>
</dbReference>
<dbReference type="PANTHER" id="PTHR42928">
    <property type="entry name" value="TRICARBOXYLATE-BINDING PROTEIN"/>
    <property type="match status" value="1"/>
</dbReference>
<dbReference type="InterPro" id="IPR005064">
    <property type="entry name" value="BUG"/>
</dbReference>
<sequence length="338" mass="35884">MTISYEEKLKPGRGDKDVLRREFIGASLLACVAARARAGGQEWPARPIRLIVPFPPGGLIDRMARLLGPKLAQSLGQPIIIDNRPGAGGNLGAGEAARAAADGYTLLMASPPLTISPAIYKSLPYQLAQIEPVSMLGRVQNVMLVNARSPIHTVAELSQAARAEPGRMNYGSNGNGTSLHLCMELYKRISGVQITHVPYRGAAGAMTALLAGEVDVMFDNLPSALSHIRAGTIRALAVTARERSAVLPDVPTMIEAGVPGFDVTAWFGIAAPAHLPAAVLEKLRPALAELAAAPEIVTAMRDQGAEPYLLQQDPLREFWTADAARWRELASAAGIVLD</sequence>
<name>A0A261S7P0_9BORD</name>
<comment type="similarity">
    <text evidence="1">Belongs to the UPF0065 (bug) family.</text>
</comment>
<protein>
    <recommendedName>
        <fullName evidence="4">Tripartite tricarboxylate transporter substrate binding protein</fullName>
    </recommendedName>
</protein>
<accession>A0A261S7P0</accession>
<dbReference type="SUPFAM" id="SSF53850">
    <property type="entry name" value="Periplasmic binding protein-like II"/>
    <property type="match status" value="1"/>
</dbReference>
<evidence type="ECO:0000313" key="2">
    <source>
        <dbReference type="EMBL" id="OZI32453.1"/>
    </source>
</evidence>
<dbReference type="InterPro" id="IPR042100">
    <property type="entry name" value="Bug_dom1"/>
</dbReference>
<dbReference type="Pfam" id="PF03401">
    <property type="entry name" value="TctC"/>
    <property type="match status" value="1"/>
</dbReference>
<evidence type="ECO:0000256" key="1">
    <source>
        <dbReference type="ARBA" id="ARBA00006987"/>
    </source>
</evidence>
<dbReference type="Gene3D" id="3.40.190.10">
    <property type="entry name" value="Periplasmic binding protein-like II"/>
    <property type="match status" value="1"/>
</dbReference>
<keyword evidence="3" id="KW-1185">Reference proteome</keyword>
<dbReference type="OrthoDB" id="8678477at2"/>
<reference evidence="3" key="1">
    <citation type="submission" date="2017-05" db="EMBL/GenBank/DDBJ databases">
        <title>Complete and WGS of Bordetella genogroups.</title>
        <authorList>
            <person name="Spilker T."/>
            <person name="Lipuma J."/>
        </authorList>
    </citation>
    <scope>NUCLEOTIDE SEQUENCE [LARGE SCALE GENOMIC DNA]</scope>
    <source>
        <strain evidence="3">AU16122</strain>
    </source>
</reference>
<dbReference type="Gene3D" id="3.40.190.150">
    <property type="entry name" value="Bordetella uptake gene, domain 1"/>
    <property type="match status" value="1"/>
</dbReference>
<gene>
    <name evidence="2" type="ORF">CAL29_23885</name>
</gene>
<evidence type="ECO:0008006" key="4">
    <source>
        <dbReference type="Google" id="ProtNLM"/>
    </source>
</evidence>
<proteinExistence type="inferred from homology"/>
<organism evidence="2 3">
    <name type="scientific">Bordetella genomosp. 10</name>
    <dbReference type="NCBI Taxonomy" id="1416804"/>
    <lineage>
        <taxon>Bacteria</taxon>
        <taxon>Pseudomonadati</taxon>
        <taxon>Pseudomonadota</taxon>
        <taxon>Betaproteobacteria</taxon>
        <taxon>Burkholderiales</taxon>
        <taxon>Alcaligenaceae</taxon>
        <taxon>Bordetella</taxon>
    </lineage>
</organism>
<dbReference type="CDD" id="cd13578">
    <property type="entry name" value="PBP2_Bug27"/>
    <property type="match status" value="1"/>
</dbReference>
<dbReference type="EMBL" id="NEVM01000005">
    <property type="protein sequence ID" value="OZI32453.1"/>
    <property type="molecule type" value="Genomic_DNA"/>
</dbReference>
<dbReference type="Proteomes" id="UP000216020">
    <property type="component" value="Unassembled WGS sequence"/>
</dbReference>
<evidence type="ECO:0000313" key="3">
    <source>
        <dbReference type="Proteomes" id="UP000216020"/>
    </source>
</evidence>
<dbReference type="AlphaFoldDB" id="A0A261S7P0"/>